<evidence type="ECO:0000256" key="3">
    <source>
        <dbReference type="ARBA" id="ARBA00022448"/>
    </source>
</evidence>
<comment type="caution">
    <text evidence="8">The sequence shown here is derived from an EMBL/GenBank/DDBJ whole genome shotgun (WGS) entry which is preliminary data.</text>
</comment>
<feature type="transmembrane region" description="Helical" evidence="7">
    <location>
        <begin position="293"/>
        <end position="313"/>
    </location>
</feature>
<accession>A0A8H7TBF6</accession>
<comment type="caution">
    <text evidence="7">Lacks conserved residue(s) required for the propagation of feature annotation.</text>
</comment>
<dbReference type="PANTHER" id="PTHR11660:SF57">
    <property type="entry name" value="SOLUTE CARRIER FAMILY 40 MEMBER"/>
    <property type="match status" value="1"/>
</dbReference>
<dbReference type="GO" id="GO:0005381">
    <property type="term" value="F:iron ion transmembrane transporter activity"/>
    <property type="evidence" value="ECO:0007669"/>
    <property type="project" value="UniProtKB-UniRule"/>
</dbReference>
<dbReference type="InterPro" id="IPR009716">
    <property type="entry name" value="Ferroportin-1"/>
</dbReference>
<dbReference type="SUPFAM" id="SSF103473">
    <property type="entry name" value="MFS general substrate transporter"/>
    <property type="match status" value="1"/>
</dbReference>
<proteinExistence type="inferred from homology"/>
<feature type="transmembrane region" description="Helical" evidence="7">
    <location>
        <begin position="69"/>
        <end position="87"/>
    </location>
</feature>
<evidence type="ECO:0000313" key="8">
    <source>
        <dbReference type="EMBL" id="KAG4416799.1"/>
    </source>
</evidence>
<evidence type="ECO:0000256" key="6">
    <source>
        <dbReference type="ARBA" id="ARBA00023136"/>
    </source>
</evidence>
<feature type="transmembrane region" description="Helical" evidence="7">
    <location>
        <begin position="93"/>
        <end position="112"/>
    </location>
</feature>
<dbReference type="Proteomes" id="UP000664132">
    <property type="component" value="Unassembled WGS sequence"/>
</dbReference>
<keyword evidence="6 7" id="KW-0472">Membrane</keyword>
<feature type="transmembrane region" description="Helical" evidence="7">
    <location>
        <begin position="254"/>
        <end position="273"/>
    </location>
</feature>
<evidence type="ECO:0000313" key="9">
    <source>
        <dbReference type="Proteomes" id="UP000664132"/>
    </source>
</evidence>
<feature type="transmembrane region" description="Helical" evidence="7">
    <location>
        <begin position="173"/>
        <end position="199"/>
    </location>
</feature>
<protein>
    <recommendedName>
        <fullName evidence="7">Solute carrier family 40 member</fullName>
    </recommendedName>
</protein>
<dbReference type="PANTHER" id="PTHR11660">
    <property type="entry name" value="SOLUTE CARRIER FAMILY 40 MEMBER"/>
    <property type="match status" value="1"/>
</dbReference>
<sequence>MLWPIIVADHSTSLKNGFFGFIILIDVVQVLSATGQNLSISRDWIPVLVGAEPGSAYTLTHVNAVIARVNLFCKVASPMILPIIISASSRNSWIFLVALVTVATWVFEMYCLRIVSMENPHLLAPKSRELVPENPGEELVTSSSSQISYSRRLEEILYRHPVQRLRHFFSMPIWPAAVCIAFLYLTVLVYSAPLITYLLQSGMPLSVITMARASGSLMGFVATFTTPAASGYLNSRLAGSRDGKGIIPRKLSSWGVIGQFLSLVPVVLVLQHLSPSSSDKKGDNTEAVSEASLLTIITLFGFLSLSRLFHWTYELMEQELEQSEVPASQRSTFSGTGQAICSCFDLLHWFATVAWGRPDQFKGLAAASLCVVGSSAIWFWVWAHRS</sequence>
<evidence type="ECO:0000256" key="4">
    <source>
        <dbReference type="ARBA" id="ARBA00022692"/>
    </source>
</evidence>
<reference evidence="8" key="1">
    <citation type="submission" date="2021-02" db="EMBL/GenBank/DDBJ databases">
        <title>Genome sequence Cadophora malorum strain M34.</title>
        <authorList>
            <person name="Stefanovic E."/>
            <person name="Vu D."/>
            <person name="Scully C."/>
            <person name="Dijksterhuis J."/>
            <person name="Roader J."/>
            <person name="Houbraken J."/>
        </authorList>
    </citation>
    <scope>NUCLEOTIDE SEQUENCE</scope>
    <source>
        <strain evidence="8">M34</strain>
    </source>
</reference>
<dbReference type="EMBL" id="JAFJYH010000174">
    <property type="protein sequence ID" value="KAG4416799.1"/>
    <property type="molecule type" value="Genomic_DNA"/>
</dbReference>
<keyword evidence="3 7" id="KW-0813">Transport</keyword>
<keyword evidence="9" id="KW-1185">Reference proteome</keyword>
<keyword evidence="4 7" id="KW-0812">Transmembrane</keyword>
<evidence type="ECO:0000256" key="7">
    <source>
        <dbReference type="RuleBase" id="RU365065"/>
    </source>
</evidence>
<dbReference type="Pfam" id="PF06963">
    <property type="entry name" value="FPN1"/>
    <property type="match status" value="1"/>
</dbReference>
<gene>
    <name evidence="8" type="ORF">IFR04_010054</name>
</gene>
<name>A0A8H7TBF6_9HELO</name>
<dbReference type="AlphaFoldDB" id="A0A8H7TBF6"/>
<dbReference type="InterPro" id="IPR036259">
    <property type="entry name" value="MFS_trans_sf"/>
</dbReference>
<comment type="function">
    <text evidence="7">May be involved in iron transport and iron homeostasis.</text>
</comment>
<comment type="similarity">
    <text evidence="2 7">Belongs to the ferroportin (FP) (TC 2.A.100) family. SLC40A subfamily.</text>
</comment>
<evidence type="ECO:0000256" key="1">
    <source>
        <dbReference type="ARBA" id="ARBA00004141"/>
    </source>
</evidence>
<comment type="subcellular location">
    <subcellularLocation>
        <location evidence="1 7">Membrane</location>
        <topology evidence="1 7">Multi-pass membrane protein</topology>
    </subcellularLocation>
</comment>
<keyword evidence="7" id="KW-0406">Ion transport</keyword>
<dbReference type="OrthoDB" id="648861at2759"/>
<evidence type="ECO:0000256" key="5">
    <source>
        <dbReference type="ARBA" id="ARBA00022989"/>
    </source>
</evidence>
<organism evidence="8 9">
    <name type="scientific">Cadophora malorum</name>
    <dbReference type="NCBI Taxonomy" id="108018"/>
    <lineage>
        <taxon>Eukaryota</taxon>
        <taxon>Fungi</taxon>
        <taxon>Dikarya</taxon>
        <taxon>Ascomycota</taxon>
        <taxon>Pezizomycotina</taxon>
        <taxon>Leotiomycetes</taxon>
        <taxon>Helotiales</taxon>
        <taxon>Ploettnerulaceae</taxon>
        <taxon>Cadophora</taxon>
    </lineage>
</organism>
<dbReference type="GO" id="GO:0016020">
    <property type="term" value="C:membrane"/>
    <property type="evidence" value="ECO:0007669"/>
    <property type="project" value="UniProtKB-SubCell"/>
</dbReference>
<evidence type="ECO:0000256" key="2">
    <source>
        <dbReference type="ARBA" id="ARBA00006279"/>
    </source>
</evidence>
<keyword evidence="5 7" id="KW-1133">Transmembrane helix</keyword>
<feature type="transmembrane region" description="Helical" evidence="7">
    <location>
        <begin position="363"/>
        <end position="383"/>
    </location>
</feature>